<comment type="similarity">
    <text evidence="8">Belongs to the Mrp/NBP35 ATP-binding proteins family.</text>
</comment>
<dbReference type="Gene3D" id="3.40.50.300">
    <property type="entry name" value="P-loop containing nucleotide triphosphate hydrolases"/>
    <property type="match status" value="1"/>
</dbReference>
<dbReference type="PROSITE" id="PS01215">
    <property type="entry name" value="MRP"/>
    <property type="match status" value="1"/>
</dbReference>
<dbReference type="InterPro" id="IPR027417">
    <property type="entry name" value="P-loop_NTPase"/>
</dbReference>
<dbReference type="Pfam" id="PF10609">
    <property type="entry name" value="ParA"/>
    <property type="match status" value="1"/>
</dbReference>
<dbReference type="AlphaFoldDB" id="A0AAF0FQQ6"/>
<dbReference type="SUPFAM" id="SSF52540">
    <property type="entry name" value="P-loop containing nucleoside triphosphate hydrolases"/>
    <property type="match status" value="1"/>
</dbReference>
<keyword evidence="3 8" id="KW-0067">ATP-binding</keyword>
<protein>
    <recommendedName>
        <fullName evidence="7 8">Iron-sulfur cluster carrier protein</fullName>
    </recommendedName>
</protein>
<dbReference type="InterPro" id="IPR033756">
    <property type="entry name" value="YlxH/NBP35"/>
</dbReference>
<evidence type="ECO:0000313" key="10">
    <source>
        <dbReference type="Proteomes" id="UP001218895"/>
    </source>
</evidence>
<dbReference type="GO" id="GO:0046872">
    <property type="term" value="F:metal ion binding"/>
    <property type="evidence" value="ECO:0007669"/>
    <property type="project" value="UniProtKB-KW"/>
</dbReference>
<dbReference type="GeneID" id="79949830"/>
<dbReference type="GO" id="GO:0005524">
    <property type="term" value="F:ATP binding"/>
    <property type="evidence" value="ECO:0007669"/>
    <property type="project" value="UniProtKB-UniRule"/>
</dbReference>
<dbReference type="EMBL" id="CP091092">
    <property type="protein sequence ID" value="WFN37837.1"/>
    <property type="molecule type" value="Genomic_DNA"/>
</dbReference>
<dbReference type="GO" id="GO:0016226">
    <property type="term" value="P:iron-sulfur cluster assembly"/>
    <property type="evidence" value="ECO:0007669"/>
    <property type="project" value="InterPro"/>
</dbReference>
<dbReference type="GO" id="GO:0140663">
    <property type="term" value="F:ATP-dependent FeS chaperone activity"/>
    <property type="evidence" value="ECO:0007669"/>
    <property type="project" value="InterPro"/>
</dbReference>
<dbReference type="InterPro" id="IPR000808">
    <property type="entry name" value="Mrp-like_CS"/>
</dbReference>
<dbReference type="PANTHER" id="PTHR23264:SF19">
    <property type="entry name" value="CYTOSOLIC FE-S CLUSTER ASSEMBLY FACTOR NUBP2"/>
    <property type="match status" value="1"/>
</dbReference>
<evidence type="ECO:0000256" key="6">
    <source>
        <dbReference type="ARBA" id="ARBA00058094"/>
    </source>
</evidence>
<dbReference type="Proteomes" id="UP001218895">
    <property type="component" value="Chromosome"/>
</dbReference>
<evidence type="ECO:0000256" key="5">
    <source>
        <dbReference type="ARBA" id="ARBA00023014"/>
    </source>
</evidence>
<dbReference type="GO" id="GO:0051536">
    <property type="term" value="F:iron-sulfur cluster binding"/>
    <property type="evidence" value="ECO:0007669"/>
    <property type="project" value="UniProtKB-UniRule"/>
</dbReference>
<dbReference type="FunFam" id="3.40.50.300:FF:001119">
    <property type="entry name" value="Iron-sulfur cluster carrier protein"/>
    <property type="match status" value="1"/>
</dbReference>
<dbReference type="GO" id="GO:0005829">
    <property type="term" value="C:cytosol"/>
    <property type="evidence" value="ECO:0007669"/>
    <property type="project" value="TreeGrafter"/>
</dbReference>
<comment type="function">
    <text evidence="6 8">Binds and transfers iron-sulfur (Fe-S) clusters to target apoproteins. Can hydrolyze ATP.</text>
</comment>
<organism evidence="9 10">
    <name type="scientific">Methanomicrobium antiquum</name>
    <dbReference type="NCBI Taxonomy" id="487686"/>
    <lineage>
        <taxon>Archaea</taxon>
        <taxon>Methanobacteriati</taxon>
        <taxon>Methanobacteriota</taxon>
        <taxon>Stenosarchaea group</taxon>
        <taxon>Methanomicrobia</taxon>
        <taxon>Methanomicrobiales</taxon>
        <taxon>Methanomicrobiaceae</taxon>
        <taxon>Methanomicrobium</taxon>
    </lineage>
</organism>
<dbReference type="KEGG" id="manq:L1994_05490"/>
<dbReference type="RefSeq" id="WP_278100678.1">
    <property type="nucleotide sequence ID" value="NZ_CP091092.1"/>
</dbReference>
<keyword evidence="2 8" id="KW-0547">Nucleotide-binding</keyword>
<evidence type="ECO:0000256" key="4">
    <source>
        <dbReference type="ARBA" id="ARBA00023004"/>
    </source>
</evidence>
<keyword evidence="5 8" id="KW-0411">Iron-sulfur</keyword>
<evidence type="ECO:0000313" key="9">
    <source>
        <dbReference type="EMBL" id="WFN37837.1"/>
    </source>
</evidence>
<evidence type="ECO:0000256" key="2">
    <source>
        <dbReference type="ARBA" id="ARBA00022741"/>
    </source>
</evidence>
<gene>
    <name evidence="9" type="ORF">L1994_05490</name>
</gene>
<evidence type="ECO:0000256" key="1">
    <source>
        <dbReference type="ARBA" id="ARBA00022723"/>
    </source>
</evidence>
<evidence type="ECO:0000256" key="8">
    <source>
        <dbReference type="HAMAP-Rule" id="MF_02040"/>
    </source>
</evidence>
<comment type="subunit">
    <text evidence="8">Homodimer.</text>
</comment>
<name>A0AAF0FQQ6_9EURY</name>
<keyword evidence="4 8" id="KW-0408">Iron</keyword>
<feature type="binding site" evidence="8">
    <location>
        <begin position="50"/>
        <end position="57"/>
    </location>
    <ligand>
        <name>ATP</name>
        <dbReference type="ChEBI" id="CHEBI:30616"/>
    </ligand>
</feature>
<sequence length="298" mass="31647">MSENKPASECDGNCKGCASANSCTDPKKTGSGLPPKVEMDVKHVILVLSGKGGVGKSTVATNLAMSLANKGYKTGIADVDIHGPNIPKMLGIEDEKLTSMDGKKIDPVMVMGNLGVVSMAFLLPDTSSPVIWRGAMKNTAIKQFLEDVNWGSLDFLVVDLPPGTGDEALSVVQMAPNISGAVIVTTPQDVAVLDSSKSVKFIEKLDVKVLGIIENMSGLICPHCGEKVDLFGSGGGEKAAKELNVPYLGAIPLDPDMRKAGDEGKPFIVRRDGTEQNKVTWQHVDDVMENILKEIKED</sequence>
<accession>A0AAF0FQQ6</accession>
<evidence type="ECO:0000256" key="7">
    <source>
        <dbReference type="ARBA" id="ARBA00074706"/>
    </source>
</evidence>
<keyword evidence="10" id="KW-1185">Reference proteome</keyword>
<proteinExistence type="inferred from homology"/>
<dbReference type="HAMAP" id="MF_02040">
    <property type="entry name" value="Mrp_NBP35"/>
    <property type="match status" value="1"/>
</dbReference>
<dbReference type="CDD" id="cd02037">
    <property type="entry name" value="Mrp_NBP35"/>
    <property type="match status" value="1"/>
</dbReference>
<dbReference type="InterPro" id="IPR019591">
    <property type="entry name" value="Mrp/NBP35_ATP-bd"/>
</dbReference>
<keyword evidence="8" id="KW-0378">Hydrolase</keyword>
<reference evidence="9" key="1">
    <citation type="submission" date="2022-01" db="EMBL/GenBank/DDBJ databases">
        <title>Complete genome of Methanomicrobium antiquum DSM 21220.</title>
        <authorList>
            <person name="Chen S.-C."/>
            <person name="You Y.-T."/>
            <person name="Zhou Y.-Z."/>
            <person name="Lai M.-C."/>
        </authorList>
    </citation>
    <scope>NUCLEOTIDE SEQUENCE</scope>
    <source>
        <strain evidence="9">DSM 21220</strain>
    </source>
</reference>
<evidence type="ECO:0000256" key="3">
    <source>
        <dbReference type="ARBA" id="ARBA00022840"/>
    </source>
</evidence>
<keyword evidence="1 8" id="KW-0479">Metal-binding</keyword>
<dbReference type="PANTHER" id="PTHR23264">
    <property type="entry name" value="NUCLEOTIDE-BINDING PROTEIN NBP35 YEAST -RELATED"/>
    <property type="match status" value="1"/>
</dbReference>
<dbReference type="GO" id="GO:0016887">
    <property type="term" value="F:ATP hydrolysis activity"/>
    <property type="evidence" value="ECO:0007669"/>
    <property type="project" value="UniProtKB-UniRule"/>
</dbReference>